<dbReference type="Proteomes" id="UP000608522">
    <property type="component" value="Unassembled WGS sequence"/>
</dbReference>
<dbReference type="EMBL" id="BNED01000002">
    <property type="protein sequence ID" value="GHI74689.1"/>
    <property type="molecule type" value="Genomic_DNA"/>
</dbReference>
<proteinExistence type="predicted"/>
<feature type="region of interest" description="Disordered" evidence="1">
    <location>
        <begin position="1"/>
        <end position="27"/>
    </location>
</feature>
<sequence>MGPCRNRQGRKSPMEKSKSGIAAASIPAPAQHIEEITGPVVIAVDVEDEE</sequence>
<gene>
    <name evidence="2" type="ORF">Sspor_00440</name>
    <name evidence="3" type="ORF">Sspor_02500</name>
</gene>
<reference evidence="2" key="2">
    <citation type="submission" date="2024-05" db="EMBL/GenBank/DDBJ databases">
        <title>Whole genome shotgun sequence of Streptomyces spororaveus NBRC 15456.</title>
        <authorList>
            <person name="Komaki H."/>
            <person name="Tamura T."/>
        </authorList>
    </citation>
    <scope>NUCLEOTIDE SEQUENCE</scope>
    <source>
        <strain evidence="2 4">NBRC 15456</strain>
    </source>
</reference>
<comment type="caution">
    <text evidence="2">The sequence shown here is derived from an EMBL/GenBank/DDBJ whole genome shotgun (WGS) entry which is preliminary data.</text>
</comment>
<evidence type="ECO:0000313" key="3">
    <source>
        <dbReference type="EMBL" id="GHI74689.1"/>
    </source>
</evidence>
<evidence type="ECO:0000256" key="1">
    <source>
        <dbReference type="SAM" id="MobiDB-lite"/>
    </source>
</evidence>
<keyword evidence="4" id="KW-1185">Reference proteome</keyword>
<reference evidence="4" key="1">
    <citation type="submission" date="2023-07" db="EMBL/GenBank/DDBJ databases">
        <title>Whole genome shotgun sequence of Streptomyces spororaveus NBRC 15456.</title>
        <authorList>
            <person name="Komaki H."/>
            <person name="Tamura T."/>
        </authorList>
    </citation>
    <scope>NUCLEOTIDE SEQUENCE [LARGE SCALE GENOMIC DNA]</scope>
    <source>
        <strain evidence="4">NBRC 15456</strain>
    </source>
</reference>
<name>A0ABQ3T266_9ACTN</name>
<evidence type="ECO:0000313" key="2">
    <source>
        <dbReference type="EMBL" id="GHI74483.1"/>
    </source>
</evidence>
<evidence type="ECO:0000313" key="4">
    <source>
        <dbReference type="Proteomes" id="UP000608522"/>
    </source>
</evidence>
<dbReference type="EMBL" id="BNED01000001">
    <property type="protein sequence ID" value="GHI74483.1"/>
    <property type="molecule type" value="Genomic_DNA"/>
</dbReference>
<protein>
    <submittedName>
        <fullName evidence="2">Uncharacterized protein</fullName>
    </submittedName>
</protein>
<accession>A0ABQ3T266</accession>
<organism evidence="2 4">
    <name type="scientific">Streptomyces spororaveus</name>
    <dbReference type="NCBI Taxonomy" id="284039"/>
    <lineage>
        <taxon>Bacteria</taxon>
        <taxon>Bacillati</taxon>
        <taxon>Actinomycetota</taxon>
        <taxon>Actinomycetes</taxon>
        <taxon>Kitasatosporales</taxon>
        <taxon>Streptomycetaceae</taxon>
        <taxon>Streptomyces</taxon>
    </lineage>
</organism>